<accession>A0A164Z7M2</accession>
<evidence type="ECO:0000313" key="2">
    <source>
        <dbReference type="EMBL" id="KZF18787.1"/>
    </source>
</evidence>
<evidence type="ECO:0000256" key="1">
    <source>
        <dbReference type="SAM" id="MobiDB-lite"/>
    </source>
</evidence>
<dbReference type="InterPro" id="IPR029063">
    <property type="entry name" value="SAM-dependent_MTases_sf"/>
</dbReference>
<dbReference type="EMBL" id="KV407477">
    <property type="protein sequence ID" value="KZF18787.1"/>
    <property type="molecule type" value="Genomic_DNA"/>
</dbReference>
<dbReference type="Proteomes" id="UP000076632">
    <property type="component" value="Unassembled WGS sequence"/>
</dbReference>
<feature type="compositionally biased region" description="Polar residues" evidence="1">
    <location>
        <begin position="72"/>
        <end position="81"/>
    </location>
</feature>
<evidence type="ECO:0000313" key="3">
    <source>
        <dbReference type="Proteomes" id="UP000076632"/>
    </source>
</evidence>
<feature type="region of interest" description="Disordered" evidence="1">
    <location>
        <begin position="58"/>
        <end position="81"/>
    </location>
</feature>
<gene>
    <name evidence="2" type="ORF">L228DRAFT_264293</name>
</gene>
<proteinExistence type="predicted"/>
<dbReference type="Gene3D" id="3.40.50.150">
    <property type="entry name" value="Vaccinia Virus protein VP39"/>
    <property type="match status" value="1"/>
</dbReference>
<name>A0A164Z7M2_XYLHT</name>
<dbReference type="InParanoid" id="A0A164Z7M2"/>
<dbReference type="OrthoDB" id="414133at2759"/>
<dbReference type="AlphaFoldDB" id="A0A164Z7M2"/>
<organism evidence="2 3">
    <name type="scientific">Xylona heveae (strain CBS 132557 / TC161)</name>
    <dbReference type="NCBI Taxonomy" id="1328760"/>
    <lineage>
        <taxon>Eukaryota</taxon>
        <taxon>Fungi</taxon>
        <taxon>Dikarya</taxon>
        <taxon>Ascomycota</taxon>
        <taxon>Pezizomycotina</taxon>
        <taxon>Xylonomycetes</taxon>
        <taxon>Xylonales</taxon>
        <taxon>Xylonaceae</taxon>
        <taxon>Xylona</taxon>
    </lineage>
</organism>
<dbReference type="GeneID" id="28899692"/>
<keyword evidence="3" id="KW-1185">Reference proteome</keyword>
<reference evidence="2 3" key="1">
    <citation type="journal article" date="2016" name="Fungal Biol.">
        <title>The genome of Xylona heveae provides a window into fungal endophytism.</title>
        <authorList>
            <person name="Gazis R."/>
            <person name="Kuo A."/>
            <person name="Riley R."/>
            <person name="LaButti K."/>
            <person name="Lipzen A."/>
            <person name="Lin J."/>
            <person name="Amirebrahimi M."/>
            <person name="Hesse C.N."/>
            <person name="Spatafora J.W."/>
            <person name="Henrissat B."/>
            <person name="Hainaut M."/>
            <person name="Grigoriev I.V."/>
            <person name="Hibbett D.S."/>
        </authorList>
    </citation>
    <scope>NUCLEOTIDE SEQUENCE [LARGE SCALE GENOMIC DNA]</scope>
    <source>
        <strain evidence="2 3">TC161</strain>
    </source>
</reference>
<protein>
    <submittedName>
        <fullName evidence="2">Uncharacterized protein</fullName>
    </submittedName>
</protein>
<sequence length="130" mass="14559">MDRIKGTCHQKGIYRLSVNECDPDATPQKNDYETTGMERVPKAAWDVLQALKKKHSMQGSRTSFVNHLQEPNDGNSLISPCPNQRPCNAFRGTGGMSQGAKMAGLVVDWGFDFDYSACGTYRRNPYRARI</sequence>
<dbReference type="RefSeq" id="XP_018184342.1">
    <property type="nucleotide sequence ID" value="XM_018334555.1"/>
</dbReference>